<sequence>MSWLEIWAMIQVIGGLVGVGVFVIMLGFLTYFTFKGE</sequence>
<evidence type="ECO:0000256" key="1">
    <source>
        <dbReference type="SAM" id="Phobius"/>
    </source>
</evidence>
<name>A0A2I7RNN1_9CAUD</name>
<evidence type="ECO:0000313" key="3">
    <source>
        <dbReference type="Proteomes" id="UP000269294"/>
    </source>
</evidence>
<accession>A0A2I7RNN1</accession>
<feature type="transmembrane region" description="Helical" evidence="1">
    <location>
        <begin position="6"/>
        <end position="34"/>
    </location>
</feature>
<keyword evidence="1" id="KW-0472">Membrane</keyword>
<proteinExistence type="predicted"/>
<dbReference type="EMBL" id="MG592574">
    <property type="protein sequence ID" value="AUR95248.1"/>
    <property type="molecule type" value="Genomic_DNA"/>
</dbReference>
<keyword evidence="1" id="KW-1133">Transmembrane helix</keyword>
<keyword evidence="3" id="KW-1185">Reference proteome</keyword>
<evidence type="ECO:0000313" key="2">
    <source>
        <dbReference type="EMBL" id="AUR95248.1"/>
    </source>
</evidence>
<reference evidence="2 3" key="1">
    <citation type="submission" date="2017-11" db="EMBL/GenBank/DDBJ databases">
        <title>A major lineage of nontailed dsDNA viruses as unrecognized killers of marine bacteria.</title>
        <authorList>
            <person name="Kauffman K.M."/>
            <person name="Hussain F.A."/>
            <person name="Yang J."/>
            <person name="Arevalo P."/>
            <person name="Brown J.M."/>
            <person name="Chang W.K."/>
            <person name="VanInsberghe D."/>
            <person name="Elsherbini J."/>
            <person name="Cutler M.B."/>
            <person name="Kelly L."/>
            <person name="Polz M.F."/>
        </authorList>
    </citation>
    <scope>NUCLEOTIDE SEQUENCE [LARGE SCALE GENOMIC DNA]</scope>
</reference>
<keyword evidence="1" id="KW-0812">Transmembrane</keyword>
<organism evidence="2 3">
    <name type="scientific">Vibrio phage 1.204.O._10N.222.46.F12</name>
    <dbReference type="NCBI Taxonomy" id="1881263"/>
    <lineage>
        <taxon>Viruses</taxon>
        <taxon>Duplodnaviria</taxon>
        <taxon>Heunggongvirae</taxon>
        <taxon>Uroviricota</taxon>
        <taxon>Caudoviricetes</taxon>
        <taxon>Autographivirales</taxon>
        <taxon>Cyclitvirus</taxon>
        <taxon>Cyclitvirus cyclit</taxon>
    </lineage>
</organism>
<gene>
    <name evidence="2" type="ORF">NVP1204O_28</name>
</gene>
<dbReference type="Proteomes" id="UP000269294">
    <property type="component" value="Segment"/>
</dbReference>
<protein>
    <submittedName>
        <fullName evidence="2">TMhelix containing protein</fullName>
    </submittedName>
</protein>